<dbReference type="Proteomes" id="UP000320547">
    <property type="component" value="Unassembled WGS sequence"/>
</dbReference>
<organism evidence="1 2">
    <name type="scientific">Altererythrobacter ishigakiensis</name>
    <dbReference type="NCBI Taxonomy" id="476157"/>
    <lineage>
        <taxon>Bacteria</taxon>
        <taxon>Pseudomonadati</taxon>
        <taxon>Pseudomonadota</taxon>
        <taxon>Alphaproteobacteria</taxon>
        <taxon>Sphingomonadales</taxon>
        <taxon>Erythrobacteraceae</taxon>
        <taxon>Altererythrobacter</taxon>
    </lineage>
</organism>
<proteinExistence type="predicted"/>
<protein>
    <recommendedName>
        <fullName evidence="3">AAA domain-containing protein</fullName>
    </recommendedName>
</protein>
<gene>
    <name evidence="1" type="ORF">JN10_1012</name>
</gene>
<dbReference type="InterPro" id="IPR027417">
    <property type="entry name" value="P-loop_NTPase"/>
</dbReference>
<evidence type="ECO:0000313" key="2">
    <source>
        <dbReference type="Proteomes" id="UP000320547"/>
    </source>
</evidence>
<accession>A0A562UUS2</accession>
<dbReference type="OrthoDB" id="8281890at2"/>
<reference evidence="1 2" key="1">
    <citation type="submission" date="2019-07" db="EMBL/GenBank/DDBJ databases">
        <title>Genomic Encyclopedia of Archaeal and Bacterial Type Strains, Phase II (KMG-II): from individual species to whole genera.</title>
        <authorList>
            <person name="Goeker M."/>
        </authorList>
    </citation>
    <scope>NUCLEOTIDE SEQUENCE [LARGE SCALE GENOMIC DNA]</scope>
    <source>
        <strain evidence="1 2">ATCC BAA-2084</strain>
    </source>
</reference>
<evidence type="ECO:0000313" key="1">
    <source>
        <dbReference type="EMBL" id="TWJ09380.1"/>
    </source>
</evidence>
<dbReference type="RefSeq" id="WP_067601463.1">
    <property type="nucleotide sequence ID" value="NZ_CP015963.1"/>
</dbReference>
<dbReference type="AlphaFoldDB" id="A0A562UUS2"/>
<dbReference type="STRING" id="476157.GCA_001663155_02339"/>
<dbReference type="SUPFAM" id="SSF52540">
    <property type="entry name" value="P-loop containing nucleoside triphosphate hydrolases"/>
    <property type="match status" value="1"/>
</dbReference>
<evidence type="ECO:0008006" key="3">
    <source>
        <dbReference type="Google" id="ProtNLM"/>
    </source>
</evidence>
<sequence>MIIVVEGISAAGKTTYSRRFGEPFCVSEFEAEGAIPGMQDAPRVHAEYWLQHNIRRFRAALAIEAERGFAICDTEPFKSHFDWCMARAGFKSMEVFHEAMPLARAAIAAGEIGFADRYLVKHIEPDVACAQKEGDKTRSRRRWDMHLALQPHLIAWFEALAGVIPDRVQFQWPEPEDVLRDIQSRTPEENPRRFDVSILDDLLDRLPN</sequence>
<dbReference type="EMBL" id="VLLK01000001">
    <property type="protein sequence ID" value="TWJ09380.1"/>
    <property type="molecule type" value="Genomic_DNA"/>
</dbReference>
<name>A0A562UUS2_9SPHN</name>
<keyword evidence="2" id="KW-1185">Reference proteome</keyword>
<comment type="caution">
    <text evidence="1">The sequence shown here is derived from an EMBL/GenBank/DDBJ whole genome shotgun (WGS) entry which is preliminary data.</text>
</comment>